<dbReference type="Proteomes" id="UP001054945">
    <property type="component" value="Unassembled WGS sequence"/>
</dbReference>
<evidence type="ECO:0000313" key="3">
    <source>
        <dbReference type="Proteomes" id="UP001054945"/>
    </source>
</evidence>
<organism evidence="2 3">
    <name type="scientific">Caerostris extrusa</name>
    <name type="common">Bark spider</name>
    <name type="synonym">Caerostris bankana</name>
    <dbReference type="NCBI Taxonomy" id="172846"/>
    <lineage>
        <taxon>Eukaryota</taxon>
        <taxon>Metazoa</taxon>
        <taxon>Ecdysozoa</taxon>
        <taxon>Arthropoda</taxon>
        <taxon>Chelicerata</taxon>
        <taxon>Arachnida</taxon>
        <taxon>Araneae</taxon>
        <taxon>Araneomorphae</taxon>
        <taxon>Entelegynae</taxon>
        <taxon>Araneoidea</taxon>
        <taxon>Araneidae</taxon>
        <taxon>Caerostris</taxon>
    </lineage>
</organism>
<sequence length="74" mass="8470">MFPLLALSFAFWLVVMTPRFLTCHNSGPRNCPQYDIGSDTAKTIPCEVTSVRVWWFHCAPSLLQCSFSIMMVRI</sequence>
<accession>A0AAV4VSH7</accession>
<dbReference type="AlphaFoldDB" id="A0AAV4VSH7"/>
<feature type="signal peptide" evidence="1">
    <location>
        <begin position="1"/>
        <end position="23"/>
    </location>
</feature>
<feature type="chain" id="PRO_5043416658" description="Secreted protein" evidence="1">
    <location>
        <begin position="24"/>
        <end position="74"/>
    </location>
</feature>
<evidence type="ECO:0000313" key="2">
    <source>
        <dbReference type="EMBL" id="GIY72894.1"/>
    </source>
</evidence>
<evidence type="ECO:0000256" key="1">
    <source>
        <dbReference type="SAM" id="SignalP"/>
    </source>
</evidence>
<protein>
    <recommendedName>
        <fullName evidence="4">Secreted protein</fullName>
    </recommendedName>
</protein>
<keyword evidence="3" id="KW-1185">Reference proteome</keyword>
<keyword evidence="1" id="KW-0732">Signal</keyword>
<proteinExistence type="predicted"/>
<reference evidence="2 3" key="1">
    <citation type="submission" date="2021-06" db="EMBL/GenBank/DDBJ databases">
        <title>Caerostris extrusa draft genome.</title>
        <authorList>
            <person name="Kono N."/>
            <person name="Arakawa K."/>
        </authorList>
    </citation>
    <scope>NUCLEOTIDE SEQUENCE [LARGE SCALE GENOMIC DNA]</scope>
</reference>
<dbReference type="EMBL" id="BPLR01015006">
    <property type="protein sequence ID" value="GIY72894.1"/>
    <property type="molecule type" value="Genomic_DNA"/>
</dbReference>
<name>A0AAV4VSH7_CAEEX</name>
<gene>
    <name evidence="2" type="ORF">CEXT_814931</name>
</gene>
<evidence type="ECO:0008006" key="4">
    <source>
        <dbReference type="Google" id="ProtNLM"/>
    </source>
</evidence>
<comment type="caution">
    <text evidence="2">The sequence shown here is derived from an EMBL/GenBank/DDBJ whole genome shotgun (WGS) entry which is preliminary data.</text>
</comment>